<dbReference type="Proteomes" id="UP000276542">
    <property type="component" value="Unassembled WGS sequence"/>
</dbReference>
<dbReference type="EMBL" id="QYRP01000002">
    <property type="protein sequence ID" value="RJS46612.1"/>
    <property type="molecule type" value="Genomic_DNA"/>
</dbReference>
<evidence type="ECO:0000313" key="6">
    <source>
        <dbReference type="Proteomes" id="UP000276542"/>
    </source>
</evidence>
<dbReference type="NCBIfam" id="TIGR00350">
    <property type="entry name" value="lytR_cpsA_psr"/>
    <property type="match status" value="1"/>
</dbReference>
<feature type="transmembrane region" description="Helical" evidence="3">
    <location>
        <begin position="108"/>
        <end position="128"/>
    </location>
</feature>
<dbReference type="RefSeq" id="WP_120060583.1">
    <property type="nucleotide sequence ID" value="NZ_QYRP01000002.1"/>
</dbReference>
<dbReference type="InterPro" id="IPR050922">
    <property type="entry name" value="LytR/CpsA/Psr_CW_biosynth"/>
</dbReference>
<evidence type="ECO:0000313" key="5">
    <source>
        <dbReference type="EMBL" id="RJS46612.1"/>
    </source>
</evidence>
<comment type="caution">
    <text evidence="5">The sequence shown here is derived from an EMBL/GenBank/DDBJ whole genome shotgun (WGS) entry which is preliminary data.</text>
</comment>
<evidence type="ECO:0000256" key="3">
    <source>
        <dbReference type="SAM" id="Phobius"/>
    </source>
</evidence>
<evidence type="ECO:0000256" key="2">
    <source>
        <dbReference type="SAM" id="MobiDB-lite"/>
    </source>
</evidence>
<feature type="region of interest" description="Disordered" evidence="2">
    <location>
        <begin position="1"/>
        <end position="102"/>
    </location>
</feature>
<proteinExistence type="inferred from homology"/>
<feature type="compositionally biased region" description="Pro residues" evidence="2">
    <location>
        <begin position="78"/>
        <end position="95"/>
    </location>
</feature>
<dbReference type="PANTHER" id="PTHR33392:SF6">
    <property type="entry name" value="POLYISOPRENYL-TEICHOIC ACID--PEPTIDOGLYCAN TEICHOIC ACID TRANSFERASE TAGU"/>
    <property type="match status" value="1"/>
</dbReference>
<feature type="compositionally biased region" description="Basic and acidic residues" evidence="2">
    <location>
        <begin position="59"/>
        <end position="74"/>
    </location>
</feature>
<dbReference type="Gene3D" id="3.40.630.190">
    <property type="entry name" value="LCP protein"/>
    <property type="match status" value="1"/>
</dbReference>
<accession>A0A3A5H841</accession>
<keyword evidence="3" id="KW-0472">Membrane</keyword>
<feature type="domain" description="Cell envelope-related transcriptional attenuator" evidence="4">
    <location>
        <begin position="179"/>
        <end position="320"/>
    </location>
</feature>
<protein>
    <submittedName>
        <fullName evidence="5">LytR family transcriptional regulator</fullName>
    </submittedName>
</protein>
<evidence type="ECO:0000259" key="4">
    <source>
        <dbReference type="Pfam" id="PF03816"/>
    </source>
</evidence>
<comment type="similarity">
    <text evidence="1">Belongs to the LytR/CpsA/Psr (LCP) family.</text>
</comment>
<reference evidence="6" key="1">
    <citation type="submission" date="2018-09" db="EMBL/GenBank/DDBJ databases">
        <authorList>
            <person name="Zhu H."/>
        </authorList>
    </citation>
    <scope>NUCLEOTIDE SEQUENCE [LARGE SCALE GENOMIC DNA]</scope>
    <source>
        <strain evidence="6">K1W22B-1</strain>
    </source>
</reference>
<dbReference type="InterPro" id="IPR004474">
    <property type="entry name" value="LytR_CpsA_psr"/>
</dbReference>
<evidence type="ECO:0000256" key="1">
    <source>
        <dbReference type="ARBA" id="ARBA00006068"/>
    </source>
</evidence>
<keyword evidence="3" id="KW-0812">Transmembrane</keyword>
<dbReference type="Pfam" id="PF03816">
    <property type="entry name" value="LytR_cpsA_psr"/>
    <property type="match status" value="1"/>
</dbReference>
<dbReference type="OrthoDB" id="9782542at2"/>
<organism evidence="5 6">
    <name type="scientific">Nocardioides cavernaquae</name>
    <dbReference type="NCBI Taxonomy" id="2321396"/>
    <lineage>
        <taxon>Bacteria</taxon>
        <taxon>Bacillati</taxon>
        <taxon>Actinomycetota</taxon>
        <taxon>Actinomycetes</taxon>
        <taxon>Propionibacteriales</taxon>
        <taxon>Nocardioidaceae</taxon>
        <taxon>Nocardioides</taxon>
    </lineage>
</organism>
<sequence length="411" mass="44248">MPERRNPPEPGSPEYRWLYGDPEDTSATPAGSGTKRPVPLPDAGSDETRVMAVPPPLLPRDRPSTRTSSDRGSDRTATPPPGVPPRRPVAPPPSPSRGGGRPRRVRRWVLLVLAAWVAWLVVVPLLAMQQVENMAAVPEGERPAEQDGTTYLVLGSDKADGLTPEQRRAIRAGKRSSARTDSIMLLHIGSGPDTLVSIPRDSLVPVPGHGTTKINSAYAYGGAPLLVQTLENVTGVRIDHVVQIGFGGFVDVVDAVGGIEICPKKRMVDRDARLNIKKGCQEVDGLTALGYARSRHAQTLGDIDRAKHQREVVGAVGKKAVSPWSVLNPVRYWNLTHAGAETLTVSEGTGAVALGRFALAMSSPDKSCGVPISDLAVHWDRQRALRFFELIKTDETEKIGNDLCTESGLKK</sequence>
<keyword evidence="3" id="KW-1133">Transmembrane helix</keyword>
<dbReference type="PANTHER" id="PTHR33392">
    <property type="entry name" value="POLYISOPRENYL-TEICHOIC ACID--PEPTIDOGLYCAN TEICHOIC ACID TRANSFERASE TAGU"/>
    <property type="match status" value="1"/>
</dbReference>
<dbReference type="AlphaFoldDB" id="A0A3A5H841"/>
<name>A0A3A5H841_9ACTN</name>
<keyword evidence="6" id="KW-1185">Reference proteome</keyword>
<gene>
    <name evidence="5" type="ORF">D4739_10555</name>
</gene>